<dbReference type="AlphaFoldDB" id="A0AAE3R4V1"/>
<sequence>MKKAKFIVTLVIAASIPLFYSCGDNFLDKPAQGALNNVQLGTRAGVDALLTGAYAALDGSRQDNQNFSGSNSWEAAPDNWVYGSVAGGDAHKGSNGADQPAIDGIAKFITDPSNGYLNSKWRTVYEGVSRANSVLVFLKVATDVTPDEAKSFEAQARFLRAHYYFELKKMFNNVPWIDENTIDYTKPTPESFNVPNTEDIWPKIEADFLYAYQNLPETQSQVGRVNKWAAGAYLAKAYLYQKKYTEAKPVFDDVITNGVTSNGLKYGLTDNYEDNFNPAVENNKESVFAIQQVANDGTNTIGNANNGGMLNFPYNSPFRCCGFYQPSQDLVNSFRTNATGLPFLDNYNGNAVKSDMGIKSDQAFTPDEGSLDPRLDWTVGRRGIPYLDWGLHPGANWVRDQSYGGPYAPKKNVYWQATQDKYADQHTWAPGTAINILVIRFADVLLMAAEVEAQLGNLDKAQTYVNQVRARAANPASFVYQYKSNSAPMTGFSTTPAANYNVSQYPAGNFATNGQAYALKAIYFERKLELAMEGHRFFDLVRWGIAETTLNAYLTYESTVTSDLTGGKFTAPQDEYYPIPQRQIDLQTVNGTSTLTQNEGYR</sequence>
<dbReference type="RefSeq" id="WP_314514457.1">
    <property type="nucleotide sequence ID" value="NZ_JASJOU010000009.1"/>
</dbReference>
<dbReference type="InterPro" id="IPR012944">
    <property type="entry name" value="SusD_RagB_dom"/>
</dbReference>
<comment type="caution">
    <text evidence="9">The sequence shown here is derived from an EMBL/GenBank/DDBJ whole genome shotgun (WGS) entry which is preliminary data.</text>
</comment>
<evidence type="ECO:0000256" key="2">
    <source>
        <dbReference type="ARBA" id="ARBA00006275"/>
    </source>
</evidence>
<keyword evidence="10" id="KW-1185">Reference proteome</keyword>
<dbReference type="InterPro" id="IPR033985">
    <property type="entry name" value="SusD-like_N"/>
</dbReference>
<keyword evidence="5" id="KW-0998">Cell outer membrane</keyword>
<accession>A0AAE3R4V1</accession>
<evidence type="ECO:0000256" key="6">
    <source>
        <dbReference type="SAM" id="SignalP"/>
    </source>
</evidence>
<dbReference type="Gene3D" id="1.25.40.390">
    <property type="match status" value="1"/>
</dbReference>
<evidence type="ECO:0000256" key="1">
    <source>
        <dbReference type="ARBA" id="ARBA00004442"/>
    </source>
</evidence>
<reference evidence="9" key="1">
    <citation type="submission" date="2023-05" db="EMBL/GenBank/DDBJ databases">
        <authorList>
            <person name="Zhang X."/>
        </authorList>
    </citation>
    <scope>NUCLEOTIDE SEQUENCE</scope>
    <source>
        <strain evidence="9">BD1B2-1</strain>
    </source>
</reference>
<keyword evidence="3 6" id="KW-0732">Signal</keyword>
<dbReference type="SUPFAM" id="SSF48452">
    <property type="entry name" value="TPR-like"/>
    <property type="match status" value="1"/>
</dbReference>
<feature type="domain" description="RagB/SusD" evidence="7">
    <location>
        <begin position="284"/>
        <end position="601"/>
    </location>
</feature>
<comment type="subcellular location">
    <subcellularLocation>
        <location evidence="1">Cell outer membrane</location>
    </subcellularLocation>
</comment>
<name>A0AAE3R4V1_9BACT</name>
<evidence type="ECO:0000256" key="4">
    <source>
        <dbReference type="ARBA" id="ARBA00023136"/>
    </source>
</evidence>
<evidence type="ECO:0000259" key="7">
    <source>
        <dbReference type="Pfam" id="PF07980"/>
    </source>
</evidence>
<evidence type="ECO:0000259" key="8">
    <source>
        <dbReference type="Pfam" id="PF14322"/>
    </source>
</evidence>
<evidence type="ECO:0000256" key="3">
    <source>
        <dbReference type="ARBA" id="ARBA00022729"/>
    </source>
</evidence>
<organism evidence="9 10">
    <name type="scientific">Xanthocytophaga agilis</name>
    <dbReference type="NCBI Taxonomy" id="3048010"/>
    <lineage>
        <taxon>Bacteria</taxon>
        <taxon>Pseudomonadati</taxon>
        <taxon>Bacteroidota</taxon>
        <taxon>Cytophagia</taxon>
        <taxon>Cytophagales</taxon>
        <taxon>Rhodocytophagaceae</taxon>
        <taxon>Xanthocytophaga</taxon>
    </lineage>
</organism>
<gene>
    <name evidence="9" type="ORF">QNI22_24365</name>
</gene>
<dbReference type="PROSITE" id="PS51257">
    <property type="entry name" value="PROKAR_LIPOPROTEIN"/>
    <property type="match status" value="1"/>
</dbReference>
<evidence type="ECO:0000313" key="10">
    <source>
        <dbReference type="Proteomes" id="UP001232063"/>
    </source>
</evidence>
<proteinExistence type="inferred from homology"/>
<comment type="similarity">
    <text evidence="2">Belongs to the SusD family.</text>
</comment>
<feature type="chain" id="PRO_5042125212" evidence="6">
    <location>
        <begin position="21"/>
        <end position="602"/>
    </location>
</feature>
<keyword evidence="4" id="KW-0472">Membrane</keyword>
<evidence type="ECO:0000313" key="9">
    <source>
        <dbReference type="EMBL" id="MDJ1503819.1"/>
    </source>
</evidence>
<dbReference type="Pfam" id="PF07980">
    <property type="entry name" value="SusD_RagB"/>
    <property type="match status" value="1"/>
</dbReference>
<dbReference type="Pfam" id="PF14322">
    <property type="entry name" value="SusD-like_3"/>
    <property type="match status" value="1"/>
</dbReference>
<feature type="signal peptide" evidence="6">
    <location>
        <begin position="1"/>
        <end position="20"/>
    </location>
</feature>
<dbReference type="EMBL" id="JASJOU010000009">
    <property type="protein sequence ID" value="MDJ1503819.1"/>
    <property type="molecule type" value="Genomic_DNA"/>
</dbReference>
<protein>
    <submittedName>
        <fullName evidence="9">RagB/SusD family nutrient uptake outer membrane protein</fullName>
    </submittedName>
</protein>
<evidence type="ECO:0000256" key="5">
    <source>
        <dbReference type="ARBA" id="ARBA00023237"/>
    </source>
</evidence>
<dbReference type="InterPro" id="IPR011990">
    <property type="entry name" value="TPR-like_helical_dom_sf"/>
</dbReference>
<dbReference type="Proteomes" id="UP001232063">
    <property type="component" value="Unassembled WGS sequence"/>
</dbReference>
<feature type="domain" description="SusD-like N-terminal" evidence="8">
    <location>
        <begin position="103"/>
        <end position="239"/>
    </location>
</feature>
<dbReference type="GO" id="GO:0009279">
    <property type="term" value="C:cell outer membrane"/>
    <property type="evidence" value="ECO:0007669"/>
    <property type="project" value="UniProtKB-SubCell"/>
</dbReference>